<dbReference type="EC" id="2.1.1.200" evidence="5"/>
<dbReference type="RefSeq" id="WP_307633460.1">
    <property type="nucleotide sequence ID" value="NZ_JAPHEH010000001.1"/>
</dbReference>
<dbReference type="AlphaFoldDB" id="A0A9X4MHL0"/>
<dbReference type="InterPro" id="IPR029028">
    <property type="entry name" value="Alpha/beta_knot_MTases"/>
</dbReference>
<evidence type="ECO:0000256" key="4">
    <source>
        <dbReference type="ARBA" id="ARBA00022691"/>
    </source>
</evidence>
<comment type="function">
    <text evidence="5">Catalyzes the formation of 2'O-methylated cytidine (Cm32) or 2'O-methylated uridine (Um32) at position 32 in tRNA.</text>
</comment>
<dbReference type="CDD" id="cd18093">
    <property type="entry name" value="SpoU-like_TrmJ"/>
    <property type="match status" value="1"/>
</dbReference>
<dbReference type="Gene3D" id="3.40.1280.10">
    <property type="match status" value="1"/>
</dbReference>
<proteinExistence type="inferred from homology"/>
<evidence type="ECO:0000256" key="5">
    <source>
        <dbReference type="RuleBase" id="RU362024"/>
    </source>
</evidence>
<keyword evidence="3" id="KW-0808">Transferase</keyword>
<evidence type="ECO:0000313" key="8">
    <source>
        <dbReference type="Proteomes" id="UP001154240"/>
    </source>
</evidence>
<comment type="catalytic activity">
    <reaction evidence="5">
        <text>cytidine(32) in tRNA + S-adenosyl-L-methionine = 2'-O-methylcytidine(32) in tRNA + S-adenosyl-L-homocysteine + H(+)</text>
        <dbReference type="Rhea" id="RHEA:42932"/>
        <dbReference type="Rhea" id="RHEA-COMP:10288"/>
        <dbReference type="Rhea" id="RHEA-COMP:10289"/>
        <dbReference type="ChEBI" id="CHEBI:15378"/>
        <dbReference type="ChEBI" id="CHEBI:57856"/>
        <dbReference type="ChEBI" id="CHEBI:59789"/>
        <dbReference type="ChEBI" id="CHEBI:74495"/>
        <dbReference type="ChEBI" id="CHEBI:82748"/>
        <dbReference type="EC" id="2.1.1.200"/>
    </reaction>
</comment>
<comment type="similarity">
    <text evidence="1">Belongs to the class IV-like SAM-binding methyltransferase superfamily. RNA methyltransferase TrmH family.</text>
</comment>
<keyword evidence="5" id="KW-0963">Cytoplasm</keyword>
<name>A0A9X4MHL0_9BACT</name>
<dbReference type="NCBIfam" id="TIGR00050">
    <property type="entry name" value="rRNA_methyl_1"/>
    <property type="match status" value="1"/>
</dbReference>
<dbReference type="SUPFAM" id="SSF75217">
    <property type="entry name" value="alpha/beta knot"/>
    <property type="match status" value="1"/>
</dbReference>
<accession>A0A9X4MHL0</accession>
<evidence type="ECO:0000256" key="1">
    <source>
        <dbReference type="ARBA" id="ARBA00007228"/>
    </source>
</evidence>
<dbReference type="PIRSF" id="PIRSF004808">
    <property type="entry name" value="LasT"/>
    <property type="match status" value="1"/>
</dbReference>
<dbReference type="InterPro" id="IPR001537">
    <property type="entry name" value="SpoU_MeTrfase"/>
</dbReference>
<dbReference type="PANTHER" id="PTHR42786:SF2">
    <property type="entry name" value="TRNA (CYTIDINE_URIDINE-2'-O-)-METHYLTRANSFERASE TRMJ"/>
    <property type="match status" value="1"/>
</dbReference>
<reference evidence="7" key="1">
    <citation type="journal article" date="2022" name="bioRxiv">
        <title>Thiovibrio frasassiensisgen. nov., sp. nov., an autotrophic, elemental sulfur disproportionating bacterium isolated from sulfidic karst sediment, and proposal of Thiovibrionaceae fam. nov.</title>
        <authorList>
            <person name="Aronson H."/>
            <person name="Thomas C."/>
            <person name="Bhattacharyya M."/>
            <person name="Eckstein S."/>
            <person name="Jensen S."/>
            <person name="Barco R."/>
            <person name="Macalady J."/>
            <person name="Amend J."/>
        </authorList>
    </citation>
    <scope>NUCLEOTIDE SEQUENCE</scope>
    <source>
        <strain evidence="7">RS19-109</strain>
    </source>
</reference>
<dbReference type="GO" id="GO:0003723">
    <property type="term" value="F:RNA binding"/>
    <property type="evidence" value="ECO:0007669"/>
    <property type="project" value="InterPro"/>
</dbReference>
<keyword evidence="4 5" id="KW-0949">S-adenosyl-L-methionine</keyword>
<keyword evidence="8" id="KW-1185">Reference proteome</keyword>
<evidence type="ECO:0000256" key="2">
    <source>
        <dbReference type="ARBA" id="ARBA00022603"/>
    </source>
</evidence>
<dbReference type="InterPro" id="IPR029026">
    <property type="entry name" value="tRNA_m1G_MTases_N"/>
</dbReference>
<dbReference type="EMBL" id="JAPHEH010000001">
    <property type="protein sequence ID" value="MDG4476493.1"/>
    <property type="molecule type" value="Genomic_DNA"/>
</dbReference>
<sequence length="246" mass="27177">MAMSCDHLCVVLVEPKGAGNIGSVARVMKNFGFGELRLVQPRASHLGAEARNMAVTAIDILERAKVYEDLALALADRNLALGTTRRFGKYREELLSPAEAGTTVATLAKTARAALVFGPEDTGLKTEDLDLCQYCVTIPTHPELPSMNLAQAVAVCLYEASLRFAAPVEDKARGKRPALGKNLEAMFVQMRQVLLEVGFLNPQNPEHLLRAFRRMFARQGLSEHEVQILRGLWDKIAWLHRGKNRS</sequence>
<comment type="subunit">
    <text evidence="5">Homodimer.</text>
</comment>
<protein>
    <recommendedName>
        <fullName evidence="5">tRNA (cytidine/uridine-2'-O-)-methyltransferase TrmJ</fullName>
        <ecNumber evidence="5">2.1.1.200</ecNumber>
    </recommendedName>
    <alternativeName>
        <fullName evidence="5">tRNA (cytidine(32)/uridine(32)-2'-O)-methyltransferase</fullName>
    </alternativeName>
    <alternativeName>
        <fullName evidence="5">tRNA Cm32/Um32 methyltransferase</fullName>
    </alternativeName>
</protein>
<dbReference type="GO" id="GO:0005829">
    <property type="term" value="C:cytosol"/>
    <property type="evidence" value="ECO:0007669"/>
    <property type="project" value="TreeGrafter"/>
</dbReference>
<dbReference type="PANTHER" id="PTHR42786">
    <property type="entry name" value="TRNA/RRNA METHYLTRANSFERASE"/>
    <property type="match status" value="1"/>
</dbReference>
<dbReference type="InterPro" id="IPR004384">
    <property type="entry name" value="RNA_MeTrfase_TrmJ/LasT"/>
</dbReference>
<evidence type="ECO:0000259" key="6">
    <source>
        <dbReference type="Pfam" id="PF00588"/>
    </source>
</evidence>
<reference evidence="7" key="2">
    <citation type="submission" date="2022-10" db="EMBL/GenBank/DDBJ databases">
        <authorList>
            <person name="Aronson H.S."/>
        </authorList>
    </citation>
    <scope>NUCLEOTIDE SEQUENCE</scope>
    <source>
        <strain evidence="7">RS19-109</strain>
    </source>
</reference>
<evidence type="ECO:0000256" key="3">
    <source>
        <dbReference type="ARBA" id="ARBA00022679"/>
    </source>
</evidence>
<comment type="subcellular location">
    <subcellularLocation>
        <location evidence="5">Cytoplasm</location>
    </subcellularLocation>
</comment>
<keyword evidence="2 5" id="KW-0489">Methyltransferase</keyword>
<dbReference type="Pfam" id="PF00588">
    <property type="entry name" value="SpoU_methylase"/>
    <property type="match status" value="1"/>
</dbReference>
<feature type="domain" description="tRNA/rRNA methyltransferase SpoU type" evidence="6">
    <location>
        <begin position="8"/>
        <end position="158"/>
    </location>
</feature>
<keyword evidence="5" id="KW-0819">tRNA processing</keyword>
<evidence type="ECO:0000313" key="7">
    <source>
        <dbReference type="EMBL" id="MDG4476493.1"/>
    </source>
</evidence>
<dbReference type="GO" id="GO:0160206">
    <property type="term" value="F:tRNA (cytidine(32)/uridine(32)-2'-O)-methyltransferase activity"/>
    <property type="evidence" value="ECO:0007669"/>
    <property type="project" value="UniProtKB-EC"/>
</dbReference>
<organism evidence="7 8">
    <name type="scientific">Thiovibrio frasassiensis</name>
    <dbReference type="NCBI Taxonomy" id="2984131"/>
    <lineage>
        <taxon>Bacteria</taxon>
        <taxon>Pseudomonadati</taxon>
        <taxon>Thermodesulfobacteriota</taxon>
        <taxon>Desulfobulbia</taxon>
        <taxon>Desulfobulbales</taxon>
        <taxon>Thiovibrionaceae</taxon>
        <taxon>Thiovibrio</taxon>
    </lineage>
</organism>
<dbReference type="GO" id="GO:0002128">
    <property type="term" value="P:tRNA nucleoside ribose methylation"/>
    <property type="evidence" value="ECO:0007669"/>
    <property type="project" value="TreeGrafter"/>
</dbReference>
<dbReference type="Gene3D" id="1.10.8.590">
    <property type="match status" value="1"/>
</dbReference>
<dbReference type="Proteomes" id="UP001154240">
    <property type="component" value="Unassembled WGS sequence"/>
</dbReference>
<comment type="catalytic activity">
    <reaction evidence="5">
        <text>uridine(32) in tRNA + S-adenosyl-L-methionine = 2'-O-methyluridine(32) in tRNA + S-adenosyl-L-homocysteine + H(+)</text>
        <dbReference type="Rhea" id="RHEA:42936"/>
        <dbReference type="Rhea" id="RHEA-COMP:10107"/>
        <dbReference type="Rhea" id="RHEA-COMP:10290"/>
        <dbReference type="ChEBI" id="CHEBI:15378"/>
        <dbReference type="ChEBI" id="CHEBI:57856"/>
        <dbReference type="ChEBI" id="CHEBI:59789"/>
        <dbReference type="ChEBI" id="CHEBI:65315"/>
        <dbReference type="ChEBI" id="CHEBI:74478"/>
        <dbReference type="EC" id="2.1.1.200"/>
    </reaction>
</comment>
<gene>
    <name evidence="5" type="primary">trmJ</name>
    <name evidence="7" type="ORF">OLX77_10045</name>
</gene>
<comment type="caution">
    <text evidence="7">The sequence shown here is derived from an EMBL/GenBank/DDBJ whole genome shotgun (WGS) entry which is preliminary data.</text>
</comment>